<accession>A0A7S6VVT2</accession>
<dbReference type="Proteomes" id="UP000593966">
    <property type="component" value="Chromosome"/>
</dbReference>
<protein>
    <submittedName>
        <fullName evidence="1">Uncharacterized protein</fullName>
    </submittedName>
</protein>
<proteinExistence type="predicted"/>
<name>A0A7S6VVT2_9GAMM</name>
<dbReference type="EMBL" id="CP048659">
    <property type="protein sequence ID" value="QOW45843.1"/>
    <property type="molecule type" value="Genomic_DNA"/>
</dbReference>
<dbReference type="AlphaFoldDB" id="A0A7S6VVT2"/>
<reference evidence="1 2" key="1">
    <citation type="submission" date="2020-02" db="EMBL/GenBank/DDBJ databases">
        <title>Tigecycline-resistant Acinetobacter species from pigs and migratory birds.</title>
        <authorList>
            <person name="Chen C."/>
            <person name="Sun J."/>
            <person name="Liao X.-P."/>
            <person name="Liu Y.-H."/>
        </authorList>
    </citation>
    <scope>NUCLEOTIDE SEQUENCE [LARGE SCALE GENOMIC DNA]</scope>
    <source>
        <strain evidence="1 2">YH12207_T</strain>
    </source>
</reference>
<evidence type="ECO:0000313" key="2">
    <source>
        <dbReference type="Proteomes" id="UP000593966"/>
    </source>
</evidence>
<gene>
    <name evidence="1" type="ORF">G0028_08025</name>
</gene>
<keyword evidence="2" id="KW-1185">Reference proteome</keyword>
<organism evidence="1 2">
    <name type="scientific">Acinetobacter piscicola</name>
    <dbReference type="NCBI Taxonomy" id="2006115"/>
    <lineage>
        <taxon>Bacteria</taxon>
        <taxon>Pseudomonadati</taxon>
        <taxon>Pseudomonadota</taxon>
        <taxon>Gammaproteobacteria</taxon>
        <taxon>Moraxellales</taxon>
        <taxon>Moraxellaceae</taxon>
        <taxon>Acinetobacter</taxon>
    </lineage>
</organism>
<sequence>MNFAFEIEKFNEFLNGLCTAANALRTSYTGPEFDCYIEQLNFSKDKAFEDNFKAFFYQKCKKLNIKQPSNFQHHTDWIFEMESLNWTDAIHEFFYKNLFPTLNINQFSEIYQSLFNKIENLMGEIEFAKQGYISPPWQFNPYCQHWQHLYIHSNDIQLLITFEANT</sequence>
<evidence type="ECO:0000313" key="1">
    <source>
        <dbReference type="EMBL" id="QOW45843.1"/>
    </source>
</evidence>
<dbReference type="RefSeq" id="WP_180046676.1">
    <property type="nucleotide sequence ID" value="NZ_CP048659.1"/>
</dbReference>